<dbReference type="OrthoDB" id="2105077at2759"/>
<dbReference type="PANTHER" id="PTHR10264">
    <property type="entry name" value="BAND 7 PROTEIN-RELATED"/>
    <property type="match status" value="1"/>
</dbReference>
<dbReference type="Proteomes" id="UP000276133">
    <property type="component" value="Unassembled WGS sequence"/>
</dbReference>
<feature type="region of interest" description="Disordered" evidence="2">
    <location>
        <begin position="164"/>
        <end position="231"/>
    </location>
</feature>
<feature type="domain" description="Band 7" evidence="3">
    <location>
        <begin position="360"/>
        <end position="509"/>
    </location>
</feature>
<evidence type="ECO:0000313" key="5">
    <source>
        <dbReference type="Proteomes" id="UP000276133"/>
    </source>
</evidence>
<dbReference type="SMART" id="SM00244">
    <property type="entry name" value="PHB"/>
    <property type="match status" value="1"/>
</dbReference>
<dbReference type="PANTHER" id="PTHR10264:SF19">
    <property type="entry name" value="AT06885P-RELATED"/>
    <property type="match status" value="1"/>
</dbReference>
<feature type="region of interest" description="Disordered" evidence="2">
    <location>
        <begin position="1"/>
        <end position="65"/>
    </location>
</feature>
<dbReference type="InterPro" id="IPR001107">
    <property type="entry name" value="Band_7"/>
</dbReference>
<feature type="compositionally biased region" description="Basic and acidic residues" evidence="2">
    <location>
        <begin position="1"/>
        <end position="11"/>
    </location>
</feature>
<accession>A0A3M7R741</accession>
<dbReference type="FunFam" id="3.30.479.30:FF:000004">
    <property type="entry name" value="Putative membrane protease family, stomatin"/>
    <property type="match status" value="1"/>
</dbReference>
<protein>
    <submittedName>
        <fullName evidence="4">Mechanosensory 2</fullName>
    </submittedName>
</protein>
<dbReference type="SUPFAM" id="SSF117892">
    <property type="entry name" value="Band 7/SPFH domain"/>
    <property type="match status" value="1"/>
</dbReference>
<reference evidence="4 5" key="1">
    <citation type="journal article" date="2018" name="Sci. Rep.">
        <title>Genomic signatures of local adaptation to the degree of environmental predictability in rotifers.</title>
        <authorList>
            <person name="Franch-Gras L."/>
            <person name="Hahn C."/>
            <person name="Garcia-Roger E.M."/>
            <person name="Carmona M.J."/>
            <person name="Serra M."/>
            <person name="Gomez A."/>
        </authorList>
    </citation>
    <scope>NUCLEOTIDE SEQUENCE [LARGE SCALE GENOMIC DNA]</scope>
    <source>
        <strain evidence="4">HYR1</strain>
    </source>
</reference>
<dbReference type="Pfam" id="PF01145">
    <property type="entry name" value="Band_7"/>
    <property type="match status" value="1"/>
</dbReference>
<feature type="compositionally biased region" description="Low complexity" evidence="2">
    <location>
        <begin position="17"/>
        <end position="29"/>
    </location>
</feature>
<feature type="compositionally biased region" description="Basic and acidic residues" evidence="2">
    <location>
        <begin position="222"/>
        <end position="231"/>
    </location>
</feature>
<dbReference type="STRING" id="10195.A0A3M7R741"/>
<dbReference type="InterPro" id="IPR036013">
    <property type="entry name" value="Band_7/SPFH_dom_sf"/>
</dbReference>
<evidence type="ECO:0000256" key="2">
    <source>
        <dbReference type="SAM" id="MobiDB-lite"/>
    </source>
</evidence>
<sequence length="587" mass="66966">MSDKERYKNDQNDENNDSSSTTTTTVNSNRAISSILNSDTNQQQKVAQIKQKKKVASSPKSSMEHNISRFEIQHLSDDHDFDDELTDEYYNGAMARQSVRIDDLDARGIIEYFDESELKPTSSSGMFMDLGSHKVLEKPVLKSDSRESNDMIDHKFNRIISLNGKKNSTKPISPIMLLRRESMKRSSQRSKSSKESKRISRNESLRVPEKSDQDLTEPDQADSDKEYQKDLKNKKQHFLSADHLYNKRLVKQKEKELEDAHQKKIKNLSKQQIQEQQNQHQYPHPTQQQRNMQQKHLTLMFTPENERQNLYTRSLSLSTNLQTPSGYIIDPNEEFDLWGRILIMLSYFFLIVSFPFSLCTCLKVAQEYERAVIFRLGRILKSGEKGPGIFFVLPCIDTYTKVDLRTVTFDVPPQEILTRDSVTISVDAVVYFRIFNAVISVINIEDAPKSTKLLAASTLRNTLGTKSLHEILSDRESIAMLIQGVKVERVEVKDVRLPVQLQRAMAAEAEAAREARAKVIAAEGEQKASKSLKEAADIISESSLAIQLRYLQTLTQIASEKNSTIVFPIPLEIISSIVTKSLTHNKS</sequence>
<dbReference type="AlphaFoldDB" id="A0A3M7R741"/>
<dbReference type="InterPro" id="IPR043202">
    <property type="entry name" value="Band-7_stomatin-like"/>
</dbReference>
<proteinExistence type="inferred from homology"/>
<dbReference type="GO" id="GO:0009898">
    <property type="term" value="C:cytoplasmic side of plasma membrane"/>
    <property type="evidence" value="ECO:0007669"/>
    <property type="project" value="UniProtKB-ARBA"/>
</dbReference>
<feature type="compositionally biased region" description="Basic and acidic residues" evidence="2">
    <location>
        <begin position="192"/>
        <end position="213"/>
    </location>
</feature>
<evidence type="ECO:0000313" key="4">
    <source>
        <dbReference type="EMBL" id="RNA19214.1"/>
    </source>
</evidence>
<evidence type="ECO:0000259" key="3">
    <source>
        <dbReference type="SMART" id="SM00244"/>
    </source>
</evidence>
<dbReference type="Gene3D" id="6.10.250.2090">
    <property type="match status" value="1"/>
</dbReference>
<dbReference type="PRINTS" id="PR00721">
    <property type="entry name" value="STOMATIN"/>
</dbReference>
<organism evidence="4 5">
    <name type="scientific">Brachionus plicatilis</name>
    <name type="common">Marine rotifer</name>
    <name type="synonym">Brachionus muelleri</name>
    <dbReference type="NCBI Taxonomy" id="10195"/>
    <lineage>
        <taxon>Eukaryota</taxon>
        <taxon>Metazoa</taxon>
        <taxon>Spiralia</taxon>
        <taxon>Gnathifera</taxon>
        <taxon>Rotifera</taxon>
        <taxon>Eurotatoria</taxon>
        <taxon>Monogononta</taxon>
        <taxon>Pseudotrocha</taxon>
        <taxon>Ploima</taxon>
        <taxon>Brachionidae</taxon>
        <taxon>Brachionus</taxon>
    </lineage>
</organism>
<dbReference type="EMBL" id="REGN01004084">
    <property type="protein sequence ID" value="RNA19214.1"/>
    <property type="molecule type" value="Genomic_DNA"/>
</dbReference>
<feature type="compositionally biased region" description="Polar residues" evidence="2">
    <location>
        <begin position="30"/>
        <end position="41"/>
    </location>
</feature>
<evidence type="ECO:0000256" key="1">
    <source>
        <dbReference type="ARBA" id="ARBA00008164"/>
    </source>
</evidence>
<dbReference type="Gene3D" id="3.30.479.30">
    <property type="entry name" value="Band 7 domain"/>
    <property type="match status" value="1"/>
</dbReference>
<comment type="similarity">
    <text evidence="1">Belongs to the band 7/mec-2 family.</text>
</comment>
<keyword evidence="5" id="KW-1185">Reference proteome</keyword>
<dbReference type="InterPro" id="IPR001972">
    <property type="entry name" value="Stomatin_HflK_fam"/>
</dbReference>
<name>A0A3M7R741_BRAPC</name>
<gene>
    <name evidence="4" type="ORF">BpHYR1_008808</name>
</gene>
<comment type="caution">
    <text evidence="4">The sequence shown here is derived from an EMBL/GenBank/DDBJ whole genome shotgun (WGS) entry which is preliminary data.</text>
</comment>